<gene>
    <name evidence="8" type="ORF">B0T19DRAFT_444242</name>
</gene>
<dbReference type="InterPro" id="IPR006094">
    <property type="entry name" value="Oxid_FAD_bind_N"/>
</dbReference>
<keyword evidence="6" id="KW-0812">Transmembrane</keyword>
<reference evidence="8" key="1">
    <citation type="journal article" date="2023" name="Mol. Phylogenet. Evol.">
        <title>Genome-scale phylogeny and comparative genomics of the fungal order Sordariales.</title>
        <authorList>
            <person name="Hensen N."/>
            <person name="Bonometti L."/>
            <person name="Westerberg I."/>
            <person name="Brannstrom I.O."/>
            <person name="Guillou S."/>
            <person name="Cros-Aarteil S."/>
            <person name="Calhoun S."/>
            <person name="Haridas S."/>
            <person name="Kuo A."/>
            <person name="Mondo S."/>
            <person name="Pangilinan J."/>
            <person name="Riley R."/>
            <person name="LaButti K."/>
            <person name="Andreopoulos B."/>
            <person name="Lipzen A."/>
            <person name="Chen C."/>
            <person name="Yan M."/>
            <person name="Daum C."/>
            <person name="Ng V."/>
            <person name="Clum A."/>
            <person name="Steindorff A."/>
            <person name="Ohm R.A."/>
            <person name="Martin F."/>
            <person name="Silar P."/>
            <person name="Natvig D.O."/>
            <person name="Lalanne C."/>
            <person name="Gautier V."/>
            <person name="Ament-Velasquez S.L."/>
            <person name="Kruys A."/>
            <person name="Hutchinson M.I."/>
            <person name="Powell A.J."/>
            <person name="Barry K."/>
            <person name="Miller A.N."/>
            <person name="Grigoriev I.V."/>
            <person name="Debuchy R."/>
            <person name="Gladieux P."/>
            <person name="Hiltunen Thoren M."/>
            <person name="Johannesson H."/>
        </authorList>
    </citation>
    <scope>NUCLEOTIDE SEQUENCE</scope>
    <source>
        <strain evidence="8">SMH4131-1</strain>
    </source>
</reference>
<protein>
    <recommendedName>
        <fullName evidence="7">FAD-binding PCMH-type domain-containing protein</fullName>
    </recommendedName>
</protein>
<feature type="transmembrane region" description="Helical" evidence="6">
    <location>
        <begin position="48"/>
        <end position="65"/>
    </location>
</feature>
<proteinExistence type="inferred from homology"/>
<keyword evidence="4" id="KW-0560">Oxidoreductase</keyword>
<evidence type="ECO:0000259" key="7">
    <source>
        <dbReference type="PROSITE" id="PS51387"/>
    </source>
</evidence>
<evidence type="ECO:0000256" key="5">
    <source>
        <dbReference type="SAM" id="MobiDB-lite"/>
    </source>
</evidence>
<dbReference type="Gene3D" id="3.30.465.10">
    <property type="match status" value="1"/>
</dbReference>
<dbReference type="EMBL" id="JAUEPO010000005">
    <property type="protein sequence ID" value="KAK3320398.1"/>
    <property type="molecule type" value="Genomic_DNA"/>
</dbReference>
<comment type="similarity">
    <text evidence="1">Belongs to the oxygen-dependent FAD-linked oxidoreductase family.</text>
</comment>
<name>A0AAE0I886_9PEZI</name>
<keyword evidence="3" id="KW-0274">FAD</keyword>
<dbReference type="InterPro" id="IPR016169">
    <property type="entry name" value="FAD-bd_PCMH_sub2"/>
</dbReference>
<evidence type="ECO:0000256" key="2">
    <source>
        <dbReference type="ARBA" id="ARBA00022630"/>
    </source>
</evidence>
<evidence type="ECO:0000256" key="6">
    <source>
        <dbReference type="SAM" id="Phobius"/>
    </source>
</evidence>
<evidence type="ECO:0000256" key="3">
    <source>
        <dbReference type="ARBA" id="ARBA00022827"/>
    </source>
</evidence>
<dbReference type="InterPro" id="IPR036318">
    <property type="entry name" value="FAD-bd_PCMH-like_sf"/>
</dbReference>
<dbReference type="InterPro" id="IPR016166">
    <property type="entry name" value="FAD-bd_PCMH"/>
</dbReference>
<organism evidence="8 9">
    <name type="scientific">Cercophora scortea</name>
    <dbReference type="NCBI Taxonomy" id="314031"/>
    <lineage>
        <taxon>Eukaryota</taxon>
        <taxon>Fungi</taxon>
        <taxon>Dikarya</taxon>
        <taxon>Ascomycota</taxon>
        <taxon>Pezizomycotina</taxon>
        <taxon>Sordariomycetes</taxon>
        <taxon>Sordariomycetidae</taxon>
        <taxon>Sordariales</taxon>
        <taxon>Lasiosphaeriaceae</taxon>
        <taxon>Cercophora</taxon>
    </lineage>
</organism>
<evidence type="ECO:0000313" key="9">
    <source>
        <dbReference type="Proteomes" id="UP001286456"/>
    </source>
</evidence>
<keyword evidence="9" id="KW-1185">Reference proteome</keyword>
<dbReference type="AlphaFoldDB" id="A0AAE0I886"/>
<dbReference type="PANTHER" id="PTHR42973:SF17">
    <property type="entry name" value="OXIDASE, PUTATIVE (AFU_ORTHOLOGUE AFUA_6G14340)-RELATED"/>
    <property type="match status" value="1"/>
</dbReference>
<keyword evidence="6" id="KW-0472">Membrane</keyword>
<dbReference type="SUPFAM" id="SSF56176">
    <property type="entry name" value="FAD-binding/transporter-associated domain-like"/>
    <property type="match status" value="1"/>
</dbReference>
<evidence type="ECO:0000313" key="8">
    <source>
        <dbReference type="EMBL" id="KAK3320398.1"/>
    </source>
</evidence>
<dbReference type="PANTHER" id="PTHR42973">
    <property type="entry name" value="BINDING OXIDOREDUCTASE, PUTATIVE (AFU_ORTHOLOGUE AFUA_1G17690)-RELATED"/>
    <property type="match status" value="1"/>
</dbReference>
<dbReference type="GO" id="GO:0016491">
    <property type="term" value="F:oxidoreductase activity"/>
    <property type="evidence" value="ECO:0007669"/>
    <property type="project" value="UniProtKB-KW"/>
</dbReference>
<dbReference type="GO" id="GO:0071949">
    <property type="term" value="F:FAD binding"/>
    <property type="evidence" value="ECO:0007669"/>
    <property type="project" value="InterPro"/>
</dbReference>
<feature type="region of interest" description="Disordered" evidence="5">
    <location>
        <begin position="1"/>
        <end position="24"/>
    </location>
</feature>
<evidence type="ECO:0000256" key="4">
    <source>
        <dbReference type="ARBA" id="ARBA00023002"/>
    </source>
</evidence>
<accession>A0AAE0I886</accession>
<dbReference type="InterPro" id="IPR050416">
    <property type="entry name" value="FAD-linked_Oxidoreductase"/>
</dbReference>
<reference evidence="8" key="2">
    <citation type="submission" date="2023-06" db="EMBL/GenBank/DDBJ databases">
        <authorList>
            <consortium name="Lawrence Berkeley National Laboratory"/>
            <person name="Haridas S."/>
            <person name="Hensen N."/>
            <person name="Bonometti L."/>
            <person name="Westerberg I."/>
            <person name="Brannstrom I.O."/>
            <person name="Guillou S."/>
            <person name="Cros-Aarteil S."/>
            <person name="Calhoun S."/>
            <person name="Kuo A."/>
            <person name="Mondo S."/>
            <person name="Pangilinan J."/>
            <person name="Riley R."/>
            <person name="Labutti K."/>
            <person name="Andreopoulos B."/>
            <person name="Lipzen A."/>
            <person name="Chen C."/>
            <person name="Yanf M."/>
            <person name="Daum C."/>
            <person name="Ng V."/>
            <person name="Clum A."/>
            <person name="Steindorff A."/>
            <person name="Ohm R."/>
            <person name="Martin F."/>
            <person name="Silar P."/>
            <person name="Natvig D."/>
            <person name="Lalanne C."/>
            <person name="Gautier V."/>
            <person name="Ament-Velasquez S.L."/>
            <person name="Kruys A."/>
            <person name="Hutchinson M.I."/>
            <person name="Powell A.J."/>
            <person name="Barry K."/>
            <person name="Miller A.N."/>
            <person name="Grigoriev I.V."/>
            <person name="Debuchy R."/>
            <person name="Gladieux P."/>
            <person name="Thoren M.H."/>
            <person name="Johannesson H."/>
        </authorList>
    </citation>
    <scope>NUCLEOTIDE SEQUENCE</scope>
    <source>
        <strain evidence="8">SMH4131-1</strain>
    </source>
</reference>
<comment type="caution">
    <text evidence="8">The sequence shown here is derived from an EMBL/GenBank/DDBJ whole genome shotgun (WGS) entry which is preliminary data.</text>
</comment>
<feature type="domain" description="FAD-binding PCMH-type" evidence="7">
    <location>
        <begin position="147"/>
        <end position="321"/>
    </location>
</feature>
<dbReference type="Pfam" id="PF01565">
    <property type="entry name" value="FAD_binding_4"/>
    <property type="match status" value="1"/>
</dbReference>
<sequence length="584" mass="63722">MDQKGGAEVNIGAGADQDRERERQAAATTLTLARKLADEKKRSWRKNWLIAGIATVALAAHYYSLPHMHAPQQQLDAHSQPSYYPEPVTLDGVALPAVTPPVTRTASTLQDCLDSICAGRANCVHYAGGGGLYKYFSEWIKPLNLAYLITPAAVIRPKNVTEVAAVVKCAAKNGVKVQAKSGGHSYANYGSGGQDGAISIDLVNFQYVWVNTTASSWQAHVGAGSKLGDVDDKLGPYKRAFAHGICPGVGIGGHATIGGLGPMSRMWGTCLDHVEEVEVVTATGTILRASTTQNADLFWALRGAGAGFGIITEFVLKTHPEPAEVVDYVYNFQYSHLPEMVDFFMAWQKLVADPTLDRRLGTEFTLYPFGARVTATWYGSQAEFVSSGIMDRLPSGNDTVGLSRNTWLGHLLNQAQKEALRLGDVPNPFYSKSLGFTRQDLLTRAQTLDLFQWVDKSPKGTLAWFVIFDATGGKVADFGNTTAYAHRDKVFFYQSYAINVLRVSSTTRAFLEGFHNKLLSYLPAGETHGTYPGYVDPFLKFPQQEYWLANLPALEGIKAKWDAADLFHNPQSVRPAVKKKGTAS</sequence>
<dbReference type="PROSITE" id="PS51387">
    <property type="entry name" value="FAD_PCMH"/>
    <property type="match status" value="1"/>
</dbReference>
<dbReference type="Gene3D" id="3.40.462.20">
    <property type="match status" value="1"/>
</dbReference>
<dbReference type="Pfam" id="PF08031">
    <property type="entry name" value="BBE"/>
    <property type="match status" value="1"/>
</dbReference>
<keyword evidence="6" id="KW-1133">Transmembrane helix</keyword>
<dbReference type="Proteomes" id="UP001286456">
    <property type="component" value="Unassembled WGS sequence"/>
</dbReference>
<dbReference type="InterPro" id="IPR012951">
    <property type="entry name" value="BBE"/>
</dbReference>
<evidence type="ECO:0000256" key="1">
    <source>
        <dbReference type="ARBA" id="ARBA00005466"/>
    </source>
</evidence>
<dbReference type="InterPro" id="IPR006093">
    <property type="entry name" value="Oxy_OxRdtase_FAD_BS"/>
</dbReference>
<keyword evidence="2" id="KW-0285">Flavoprotein</keyword>
<dbReference type="PROSITE" id="PS00862">
    <property type="entry name" value="OX2_COVAL_FAD"/>
    <property type="match status" value="1"/>
</dbReference>